<dbReference type="EMBL" id="KV878337">
    <property type="protein sequence ID" value="OJJ50342.1"/>
    <property type="molecule type" value="Genomic_DNA"/>
</dbReference>
<feature type="transmembrane region" description="Helical" evidence="9">
    <location>
        <begin position="215"/>
        <end position="234"/>
    </location>
</feature>
<feature type="domain" description="K+ potassium transporter integral membrane" evidence="10">
    <location>
        <begin position="56"/>
        <end position="541"/>
    </location>
</feature>
<feature type="transmembrane region" description="Helical" evidence="9">
    <location>
        <begin position="246"/>
        <end position="266"/>
    </location>
</feature>
<dbReference type="OrthoDB" id="504708at2759"/>
<feature type="transmembrane region" description="Helical" evidence="9">
    <location>
        <begin position="52"/>
        <end position="77"/>
    </location>
</feature>
<dbReference type="PANTHER" id="PTHR30540">
    <property type="entry name" value="OSMOTIC STRESS POTASSIUM TRANSPORTER"/>
    <property type="match status" value="1"/>
</dbReference>
<evidence type="ECO:0000259" key="11">
    <source>
        <dbReference type="Pfam" id="PF22776"/>
    </source>
</evidence>
<evidence type="ECO:0000256" key="6">
    <source>
        <dbReference type="ARBA" id="ARBA00022989"/>
    </source>
</evidence>
<feature type="transmembrane region" description="Helical" evidence="9">
    <location>
        <begin position="292"/>
        <end position="311"/>
    </location>
</feature>
<evidence type="ECO:0008006" key="14">
    <source>
        <dbReference type="Google" id="ProtNLM"/>
    </source>
</evidence>
<reference evidence="13" key="1">
    <citation type="journal article" date="2017" name="Genome Biol.">
        <title>Comparative genomics reveals high biological diversity and specific adaptations in the industrially and medically important fungal genus Aspergillus.</title>
        <authorList>
            <person name="de Vries R.P."/>
            <person name="Riley R."/>
            <person name="Wiebenga A."/>
            <person name="Aguilar-Osorio G."/>
            <person name="Amillis S."/>
            <person name="Uchima C.A."/>
            <person name="Anderluh G."/>
            <person name="Asadollahi M."/>
            <person name="Askin M."/>
            <person name="Barry K."/>
            <person name="Battaglia E."/>
            <person name="Bayram O."/>
            <person name="Benocci T."/>
            <person name="Braus-Stromeyer S.A."/>
            <person name="Caldana C."/>
            <person name="Canovas D."/>
            <person name="Cerqueira G.C."/>
            <person name="Chen F."/>
            <person name="Chen W."/>
            <person name="Choi C."/>
            <person name="Clum A."/>
            <person name="Dos Santos R.A."/>
            <person name="Damasio A.R."/>
            <person name="Diallinas G."/>
            <person name="Emri T."/>
            <person name="Fekete E."/>
            <person name="Flipphi M."/>
            <person name="Freyberg S."/>
            <person name="Gallo A."/>
            <person name="Gournas C."/>
            <person name="Habgood R."/>
            <person name="Hainaut M."/>
            <person name="Harispe M.L."/>
            <person name="Henrissat B."/>
            <person name="Hilden K.S."/>
            <person name="Hope R."/>
            <person name="Hossain A."/>
            <person name="Karabika E."/>
            <person name="Karaffa L."/>
            <person name="Karanyi Z."/>
            <person name="Krasevec N."/>
            <person name="Kuo A."/>
            <person name="Kusch H."/>
            <person name="LaButti K."/>
            <person name="Lagendijk E.L."/>
            <person name="Lapidus A."/>
            <person name="Levasseur A."/>
            <person name="Lindquist E."/>
            <person name="Lipzen A."/>
            <person name="Logrieco A.F."/>
            <person name="MacCabe A."/>
            <person name="Maekelae M.R."/>
            <person name="Malavazi I."/>
            <person name="Melin P."/>
            <person name="Meyer V."/>
            <person name="Mielnichuk N."/>
            <person name="Miskei M."/>
            <person name="Molnar A.P."/>
            <person name="Mule G."/>
            <person name="Ngan C.Y."/>
            <person name="Orejas M."/>
            <person name="Orosz E."/>
            <person name="Ouedraogo J.P."/>
            <person name="Overkamp K.M."/>
            <person name="Park H.-S."/>
            <person name="Perrone G."/>
            <person name="Piumi F."/>
            <person name="Punt P.J."/>
            <person name="Ram A.F."/>
            <person name="Ramon A."/>
            <person name="Rauscher S."/>
            <person name="Record E."/>
            <person name="Riano-Pachon D.M."/>
            <person name="Robert V."/>
            <person name="Roehrig J."/>
            <person name="Ruller R."/>
            <person name="Salamov A."/>
            <person name="Salih N.S."/>
            <person name="Samson R.A."/>
            <person name="Sandor E."/>
            <person name="Sanguinetti M."/>
            <person name="Schuetze T."/>
            <person name="Sepcic K."/>
            <person name="Shelest E."/>
            <person name="Sherlock G."/>
            <person name="Sophianopoulou V."/>
            <person name="Squina F.M."/>
            <person name="Sun H."/>
            <person name="Susca A."/>
            <person name="Todd R.B."/>
            <person name="Tsang A."/>
            <person name="Unkles S.E."/>
            <person name="van de Wiele N."/>
            <person name="van Rossen-Uffink D."/>
            <person name="Oliveira J.V."/>
            <person name="Vesth T.C."/>
            <person name="Visser J."/>
            <person name="Yu J.-H."/>
            <person name="Zhou M."/>
            <person name="Andersen M.R."/>
            <person name="Archer D.B."/>
            <person name="Baker S.E."/>
            <person name="Benoit I."/>
            <person name="Brakhage A.A."/>
            <person name="Braus G.H."/>
            <person name="Fischer R."/>
            <person name="Frisvad J.C."/>
            <person name="Goldman G.H."/>
            <person name="Houbraken J."/>
            <person name="Oakley B."/>
            <person name="Pocsi I."/>
            <person name="Scazzocchio C."/>
            <person name="Seiboth B."/>
            <person name="vanKuyk P.A."/>
            <person name="Wortman J."/>
            <person name="Dyer P.S."/>
            <person name="Grigoriev I.V."/>
        </authorList>
    </citation>
    <scope>NUCLEOTIDE SEQUENCE [LARGE SCALE GENOMIC DNA]</scope>
    <source>
        <strain evidence="13">CBS 506.65</strain>
    </source>
</reference>
<evidence type="ECO:0000256" key="3">
    <source>
        <dbReference type="ARBA" id="ARBA00022538"/>
    </source>
</evidence>
<comment type="subcellular location">
    <subcellularLocation>
        <location evidence="1">Membrane</location>
        <topology evidence="1">Multi-pass membrane protein</topology>
    </subcellularLocation>
</comment>
<evidence type="ECO:0000256" key="1">
    <source>
        <dbReference type="ARBA" id="ARBA00004141"/>
    </source>
</evidence>
<sequence length="748" mass="83626">MKETTITIADDRVQREPTSDGIYNIRSHLEDEDPVLRKPGDFKQKQVFKGKVLLWLAYQSIGVIYGDIGTSPLYVYSSTFTAPPSHRDLVGVLSIIIWSLFMMVTVKYVLVILRADNDGEGGTFSTYSLLSRYMNITHRDPRESSLVQIQRHRSGDLEWAGKRVRHTLESSGIARGILKVVGVLAVTMVFSDGLLTPAQSVLGAVQGIEVVSPNISKSTIVGVTDAILVLLFLIQPLGITKISFAFAPIIIIWLGFNAVFGVYNLVNYDATVFKAFNPGYAFEFLIRHRREGWRMLGGVLLAFTGVEALFADLGAFSRRAVQLSWLCYTFPCLLLAYIGQAAYISVHPEAYSNPFFNAAPPGTIYPALVIAILAAIVASQAIITATFQLLSQIMKLSYFPQIKIVHTSDTFHGQLYIPIANWLLMIGTILIASIYNNTTSLGNAYGVCVMFVTFFDTCMVSLAAMFVWRVSPYMVFLPWLTIACLDGAYLSSALNKVPAGAWFTITLAAVLAMILLLWRFGKEQQWAAEAEDRFPTSHFVASTSDGQLRLTDRFDGTSISTTRGLGIFFDKAGETTPIVFSNFVLKLTAIPEVSVFFHLRPLEVPYVAFEDRYAVSRLAIPNCYRLVVRYGYNDEIITPDLASIIVEQVRRYLLNDEKTTPDGISNTDSDNPPEKSAHPEVVRLEAAYAHKILYILGKEDMKIKDETNLFRKLLLRVFLWIRHNTRNKMANLRIPPDRVIEVGFLKDI</sequence>
<feature type="transmembrane region" description="Helical" evidence="9">
    <location>
        <begin position="323"/>
        <end position="344"/>
    </location>
</feature>
<keyword evidence="5" id="KW-0630">Potassium</keyword>
<dbReference type="Pfam" id="PF22776">
    <property type="entry name" value="K_trans_C"/>
    <property type="match status" value="1"/>
</dbReference>
<evidence type="ECO:0000256" key="9">
    <source>
        <dbReference type="SAM" id="Phobius"/>
    </source>
</evidence>
<keyword evidence="6 9" id="KW-1133">Transmembrane helix</keyword>
<evidence type="ECO:0000256" key="2">
    <source>
        <dbReference type="ARBA" id="ARBA00022448"/>
    </source>
</evidence>
<keyword evidence="2" id="KW-0813">Transport</keyword>
<feature type="transmembrane region" description="Helical" evidence="9">
    <location>
        <begin position="364"/>
        <end position="390"/>
    </location>
</feature>
<keyword evidence="3" id="KW-0633">Potassium transport</keyword>
<evidence type="ECO:0000313" key="12">
    <source>
        <dbReference type="EMBL" id="OJJ50342.1"/>
    </source>
</evidence>
<dbReference type="InterPro" id="IPR003855">
    <property type="entry name" value="K+_transporter"/>
</dbReference>
<dbReference type="GO" id="GO:0015079">
    <property type="term" value="F:potassium ion transmembrane transporter activity"/>
    <property type="evidence" value="ECO:0007669"/>
    <property type="project" value="InterPro"/>
</dbReference>
<evidence type="ECO:0000256" key="5">
    <source>
        <dbReference type="ARBA" id="ARBA00022958"/>
    </source>
</evidence>
<evidence type="ECO:0000256" key="4">
    <source>
        <dbReference type="ARBA" id="ARBA00022692"/>
    </source>
</evidence>
<evidence type="ECO:0000256" key="8">
    <source>
        <dbReference type="ARBA" id="ARBA00023136"/>
    </source>
</evidence>
<protein>
    <recommendedName>
        <fullName evidence="14">Potassium uptake protein</fullName>
    </recommendedName>
</protein>
<dbReference type="RefSeq" id="XP_022584852.1">
    <property type="nucleotide sequence ID" value="XM_022728735.1"/>
</dbReference>
<dbReference type="STRING" id="1073090.A0A1L9ST08"/>
<evidence type="ECO:0000256" key="7">
    <source>
        <dbReference type="ARBA" id="ARBA00023065"/>
    </source>
</evidence>
<keyword evidence="4 9" id="KW-0812">Transmembrane</keyword>
<dbReference type="AlphaFoldDB" id="A0A1L9ST08"/>
<dbReference type="NCBIfam" id="TIGR00794">
    <property type="entry name" value="kup"/>
    <property type="match status" value="1"/>
</dbReference>
<name>A0A1L9ST08_9EURO</name>
<gene>
    <name evidence="12" type="ORF">ASPZODRAFT_58010</name>
</gene>
<dbReference type="VEuPathDB" id="FungiDB:ASPZODRAFT_58010"/>
<accession>A0A1L9ST08</accession>
<dbReference type="GeneID" id="34615199"/>
<feature type="transmembrane region" description="Helical" evidence="9">
    <location>
        <begin position="411"/>
        <end position="432"/>
    </location>
</feature>
<evidence type="ECO:0000259" key="10">
    <source>
        <dbReference type="Pfam" id="PF02705"/>
    </source>
</evidence>
<proteinExistence type="predicted"/>
<keyword evidence="8 9" id="KW-0472">Membrane</keyword>
<dbReference type="Pfam" id="PF02705">
    <property type="entry name" value="K_trans"/>
    <property type="match status" value="1"/>
</dbReference>
<feature type="transmembrane region" description="Helical" evidence="9">
    <location>
        <begin position="89"/>
        <end position="110"/>
    </location>
</feature>
<keyword evidence="13" id="KW-1185">Reference proteome</keyword>
<feature type="transmembrane region" description="Helical" evidence="9">
    <location>
        <begin position="500"/>
        <end position="518"/>
    </location>
</feature>
<dbReference type="PANTHER" id="PTHR30540:SF83">
    <property type="entry name" value="K+ POTASSIUM TRANSPORTER"/>
    <property type="match status" value="1"/>
</dbReference>
<dbReference type="GO" id="GO:0016020">
    <property type="term" value="C:membrane"/>
    <property type="evidence" value="ECO:0007669"/>
    <property type="project" value="UniProtKB-SubCell"/>
</dbReference>
<dbReference type="InterPro" id="IPR053951">
    <property type="entry name" value="K_trans_N"/>
</dbReference>
<feature type="transmembrane region" description="Helical" evidence="9">
    <location>
        <begin position="444"/>
        <end position="468"/>
    </location>
</feature>
<evidence type="ECO:0000313" key="13">
    <source>
        <dbReference type="Proteomes" id="UP000184188"/>
    </source>
</evidence>
<organism evidence="12 13">
    <name type="scientific">Penicilliopsis zonata CBS 506.65</name>
    <dbReference type="NCBI Taxonomy" id="1073090"/>
    <lineage>
        <taxon>Eukaryota</taxon>
        <taxon>Fungi</taxon>
        <taxon>Dikarya</taxon>
        <taxon>Ascomycota</taxon>
        <taxon>Pezizomycotina</taxon>
        <taxon>Eurotiomycetes</taxon>
        <taxon>Eurotiomycetidae</taxon>
        <taxon>Eurotiales</taxon>
        <taxon>Aspergillaceae</taxon>
        <taxon>Penicilliopsis</taxon>
    </lineage>
</organism>
<feature type="domain" description="K+ potassium transporter C-terminal" evidence="11">
    <location>
        <begin position="564"/>
        <end position="744"/>
    </location>
</feature>
<keyword evidence="7" id="KW-0406">Ion transport</keyword>
<dbReference type="InterPro" id="IPR053952">
    <property type="entry name" value="K_trans_C"/>
</dbReference>
<dbReference type="Proteomes" id="UP000184188">
    <property type="component" value="Unassembled WGS sequence"/>
</dbReference>